<reference evidence="1 2" key="1">
    <citation type="submission" date="2016-10" db="EMBL/GenBank/DDBJ databases">
        <authorList>
            <person name="de Groot N.N."/>
        </authorList>
    </citation>
    <scope>NUCLEOTIDE SEQUENCE [LARGE SCALE GENOMIC DNA]</scope>
    <source>
        <strain evidence="1 2">CGMCC 1.6848</strain>
    </source>
</reference>
<evidence type="ECO:0000313" key="2">
    <source>
        <dbReference type="Proteomes" id="UP000199040"/>
    </source>
</evidence>
<name>A0A1I3G5A7_9GAMM</name>
<dbReference type="STRING" id="442341.SAMN04487959_12611"/>
<dbReference type="AlphaFoldDB" id="A0A1I3G5A7"/>
<dbReference type="Pfam" id="PF07209">
    <property type="entry name" value="DUF1415"/>
    <property type="match status" value="1"/>
</dbReference>
<dbReference type="Proteomes" id="UP000199040">
    <property type="component" value="Unassembled WGS sequence"/>
</dbReference>
<protein>
    <recommendedName>
        <fullName evidence="3">DUF1415 domain-containing protein</fullName>
    </recommendedName>
</protein>
<dbReference type="RefSeq" id="WP_092850380.1">
    <property type="nucleotide sequence ID" value="NZ_FOPY01000026.1"/>
</dbReference>
<sequence length="182" mass="20800">MPSSLEPLHQSRAWVERFVVALDVCPFARQEVERDRVRYVAVDATDTEQLLLTLVNECRYLDATPETETTLLVLIAGAEDFEHYLDCLALGEALLEAQGYDGTYQLASFHPDYVFDGTGPDDPANYTNRSPWPMLHILREASLEHALARFPHPERIPERNIARMRELGLDALMTRLEMLKRS</sequence>
<gene>
    <name evidence="1" type="ORF">SAMN04487959_12611</name>
</gene>
<proteinExistence type="predicted"/>
<dbReference type="EMBL" id="FOPY01000026">
    <property type="protein sequence ID" value="SFI18685.1"/>
    <property type="molecule type" value="Genomic_DNA"/>
</dbReference>
<organism evidence="1 2">
    <name type="scientific">Modicisalibacter xianhensis</name>
    <dbReference type="NCBI Taxonomy" id="442341"/>
    <lineage>
        <taxon>Bacteria</taxon>
        <taxon>Pseudomonadati</taxon>
        <taxon>Pseudomonadota</taxon>
        <taxon>Gammaproteobacteria</taxon>
        <taxon>Oceanospirillales</taxon>
        <taxon>Halomonadaceae</taxon>
        <taxon>Modicisalibacter</taxon>
    </lineage>
</organism>
<dbReference type="InterPro" id="IPR009858">
    <property type="entry name" value="DUF1415"/>
</dbReference>
<accession>A0A1I3G5A7</accession>
<evidence type="ECO:0008006" key="3">
    <source>
        <dbReference type="Google" id="ProtNLM"/>
    </source>
</evidence>
<evidence type="ECO:0000313" key="1">
    <source>
        <dbReference type="EMBL" id="SFI18685.1"/>
    </source>
</evidence>
<keyword evidence="2" id="KW-1185">Reference proteome</keyword>